<protein>
    <submittedName>
        <fullName evidence="1">Uncharacterized protein</fullName>
    </submittedName>
</protein>
<reference evidence="1" key="1">
    <citation type="submission" date="2019-06" db="EMBL/GenBank/DDBJ databases">
        <title>Genomics analysis of Aphanomyces spp. identifies a new class of oomycete effector associated with host adaptation.</title>
        <authorList>
            <person name="Gaulin E."/>
        </authorList>
    </citation>
    <scope>NUCLEOTIDE SEQUENCE</scope>
    <source>
        <strain evidence="1">CBS 578.67</strain>
    </source>
</reference>
<evidence type="ECO:0000313" key="2">
    <source>
        <dbReference type="EMBL" id="KAF0705864.1"/>
    </source>
</evidence>
<proteinExistence type="predicted"/>
<dbReference type="AlphaFoldDB" id="A0A6A4ZD66"/>
<accession>A0A6A4ZD66</accession>
<name>A0A6A4ZD66_9STRA</name>
<evidence type="ECO:0000313" key="1">
    <source>
        <dbReference type="EMBL" id="KAF0705399.1"/>
    </source>
</evidence>
<comment type="caution">
    <text evidence="1">The sequence shown here is derived from an EMBL/GenBank/DDBJ whole genome shotgun (WGS) entry which is preliminary data.</text>
</comment>
<dbReference type="EMBL" id="VJMH01003604">
    <property type="protein sequence ID" value="KAF0705399.1"/>
    <property type="molecule type" value="Genomic_DNA"/>
</dbReference>
<feature type="non-terminal residue" evidence="1">
    <location>
        <position position="1"/>
    </location>
</feature>
<gene>
    <name evidence="2" type="ORF">As57867_006877</name>
    <name evidence="1" type="ORF">As57867_007029</name>
</gene>
<sequence>VGVSYATMRFSTHWIKLLQWERHSEPVDPGIIALTASFYAGPMMYVMCHTPLTLLLYYVNQLHVSSTLGGESLESIAGVTLFLHQSHS</sequence>
<organism evidence="1">
    <name type="scientific">Aphanomyces stellatus</name>
    <dbReference type="NCBI Taxonomy" id="120398"/>
    <lineage>
        <taxon>Eukaryota</taxon>
        <taxon>Sar</taxon>
        <taxon>Stramenopiles</taxon>
        <taxon>Oomycota</taxon>
        <taxon>Saprolegniomycetes</taxon>
        <taxon>Saprolegniales</taxon>
        <taxon>Verrucalvaceae</taxon>
        <taxon>Aphanomyces</taxon>
    </lineage>
</organism>
<dbReference type="EMBL" id="VJMH01003468">
    <property type="protein sequence ID" value="KAF0705864.1"/>
    <property type="molecule type" value="Genomic_DNA"/>
</dbReference>